<feature type="non-terminal residue" evidence="1">
    <location>
        <position position="1"/>
    </location>
</feature>
<keyword evidence="2" id="KW-1185">Reference proteome</keyword>
<dbReference type="Proteomes" id="UP001519887">
    <property type="component" value="Unassembled WGS sequence"/>
</dbReference>
<gene>
    <name evidence="1" type="ORF">K0U00_32375</name>
</gene>
<organism evidence="1 2">
    <name type="scientific">Paenibacillus sepulcri</name>
    <dbReference type="NCBI Taxonomy" id="359917"/>
    <lineage>
        <taxon>Bacteria</taxon>
        <taxon>Bacillati</taxon>
        <taxon>Bacillota</taxon>
        <taxon>Bacilli</taxon>
        <taxon>Bacillales</taxon>
        <taxon>Paenibacillaceae</taxon>
        <taxon>Paenibacillus</taxon>
    </lineage>
</organism>
<comment type="caution">
    <text evidence="1">The sequence shown here is derived from an EMBL/GenBank/DDBJ whole genome shotgun (WGS) entry which is preliminary data.</text>
</comment>
<protein>
    <recommendedName>
        <fullName evidence="3">Alpha-galactosidase</fullName>
    </recommendedName>
</protein>
<sequence>SEQTGDVIARWYNLSKRPQVLTAAPSFGGKTDNAANEAPIPDCWRSGIMEERMERADLNHIPVRGAEIVTLSLRLHE</sequence>
<evidence type="ECO:0000313" key="1">
    <source>
        <dbReference type="EMBL" id="MBW7458752.1"/>
    </source>
</evidence>
<proteinExistence type="predicted"/>
<dbReference type="EMBL" id="JAHZIK010001329">
    <property type="protein sequence ID" value="MBW7458752.1"/>
    <property type="molecule type" value="Genomic_DNA"/>
</dbReference>
<name>A0ABS7CCT4_9BACL</name>
<reference evidence="1 2" key="1">
    <citation type="submission" date="2021-07" db="EMBL/GenBank/DDBJ databases">
        <title>Paenibacillus radiodurans sp. nov., isolated from the southeastern edge of Tengger Desert.</title>
        <authorList>
            <person name="Zhang G."/>
        </authorList>
    </citation>
    <scope>NUCLEOTIDE SEQUENCE [LARGE SCALE GENOMIC DNA]</scope>
    <source>
        <strain evidence="1 2">CCM 7311</strain>
    </source>
</reference>
<accession>A0ABS7CCT4</accession>
<evidence type="ECO:0008006" key="3">
    <source>
        <dbReference type="Google" id="ProtNLM"/>
    </source>
</evidence>
<evidence type="ECO:0000313" key="2">
    <source>
        <dbReference type="Proteomes" id="UP001519887"/>
    </source>
</evidence>